<dbReference type="GO" id="GO:0008757">
    <property type="term" value="F:S-adenosylmethionine-dependent methyltransferase activity"/>
    <property type="evidence" value="ECO:0007669"/>
    <property type="project" value="UniProtKB-ARBA"/>
</dbReference>
<evidence type="ECO:0000313" key="5">
    <source>
        <dbReference type="EMBL" id="KAA8897002.1"/>
    </source>
</evidence>
<evidence type="ECO:0000256" key="2">
    <source>
        <dbReference type="ARBA" id="ARBA00022691"/>
    </source>
</evidence>
<sequence>MSWRQWPAITDVDEHVFELYTECGPEENQNLGYVDRSSDLVQVELADGTDLTIRQSWSEVIHNESSTGFICWKASVNLVDWWSDGPLSQLLTADTMVVELGAGVGGILASQLARKCRSYVATDQKSILKLLQANLRENGASAQVKVAEFDWEYVEHGVYSVREVESDPIDVVLASDTIYNEYLVPHFIEAAHAILRPQGVAVVAVPLRHPELIDCFVAEAIERNRFVVRAVPSQKLSEALRRGYVVYVMERSSS</sequence>
<dbReference type="RefSeq" id="XP_034009744.1">
    <property type="nucleotide sequence ID" value="XM_034158506.1"/>
</dbReference>
<accession>A0A642UD62</accession>
<dbReference type="CDD" id="cd02440">
    <property type="entry name" value="AdoMet_MTases"/>
    <property type="match status" value="1"/>
</dbReference>
<keyword evidence="6" id="KW-1185">Reference proteome</keyword>
<dbReference type="Proteomes" id="UP000449547">
    <property type="component" value="Unassembled WGS sequence"/>
</dbReference>
<dbReference type="PANTHER" id="PTHR14614:SF109">
    <property type="entry name" value="RIBOSOMAL LYSINE N-METHYLTRANSFERASE 5"/>
    <property type="match status" value="1"/>
</dbReference>
<evidence type="ECO:0000256" key="1">
    <source>
        <dbReference type="ARBA" id="ARBA00022603"/>
    </source>
</evidence>
<evidence type="ECO:0000313" key="6">
    <source>
        <dbReference type="Proteomes" id="UP000449547"/>
    </source>
</evidence>
<dbReference type="AlphaFoldDB" id="A0A642UD62"/>
<keyword evidence="1" id="KW-0489">Methyltransferase</keyword>
<proteinExistence type="inferred from homology"/>
<dbReference type="GO" id="GO:0005829">
    <property type="term" value="C:cytosol"/>
    <property type="evidence" value="ECO:0007669"/>
    <property type="project" value="TreeGrafter"/>
</dbReference>
<dbReference type="PANTHER" id="PTHR14614">
    <property type="entry name" value="HEPATOCELLULAR CARCINOMA-ASSOCIATED ANTIGEN"/>
    <property type="match status" value="1"/>
</dbReference>
<dbReference type="Gene3D" id="3.40.50.150">
    <property type="entry name" value="Vaccinia Virus protein VP39"/>
    <property type="match status" value="1"/>
</dbReference>
<comment type="caution">
    <text evidence="5">The sequence shown here is derived from an EMBL/GenBank/DDBJ whole genome shotgun (WGS) entry which is preliminary data.</text>
</comment>
<keyword evidence="2" id="KW-0949">S-adenosyl-L-methionine</keyword>
<dbReference type="OrthoDB" id="2529286at2759"/>
<gene>
    <name evidence="5" type="ORF">DIURU_005515</name>
</gene>
<evidence type="ECO:0000256" key="4">
    <source>
        <dbReference type="ARBA" id="ARBA00039932"/>
    </source>
</evidence>
<evidence type="ECO:0000256" key="3">
    <source>
        <dbReference type="ARBA" id="ARBA00038458"/>
    </source>
</evidence>
<dbReference type="VEuPathDB" id="FungiDB:DIURU_005515"/>
<dbReference type="InterPro" id="IPR029063">
    <property type="entry name" value="SAM-dependent_MTases_sf"/>
</dbReference>
<dbReference type="SUPFAM" id="SSF53335">
    <property type="entry name" value="S-adenosyl-L-methionine-dependent methyltransferases"/>
    <property type="match status" value="1"/>
</dbReference>
<dbReference type="GeneID" id="54784166"/>
<dbReference type="Pfam" id="PF10294">
    <property type="entry name" value="Methyltransf_16"/>
    <property type="match status" value="1"/>
</dbReference>
<dbReference type="GO" id="GO:0032991">
    <property type="term" value="C:protein-containing complex"/>
    <property type="evidence" value="ECO:0007669"/>
    <property type="project" value="TreeGrafter"/>
</dbReference>
<dbReference type="InterPro" id="IPR019410">
    <property type="entry name" value="Methyltransf_16"/>
</dbReference>
<keyword evidence="1" id="KW-0808">Transferase</keyword>
<reference evidence="5 6" key="1">
    <citation type="submission" date="2019-07" db="EMBL/GenBank/DDBJ databases">
        <title>Genome assembly of two rare yeast pathogens: Diutina rugosa and Trichomonascus ciferrii.</title>
        <authorList>
            <person name="Mixao V."/>
            <person name="Saus E."/>
            <person name="Hansen A."/>
            <person name="Lass-Flor C."/>
            <person name="Gabaldon T."/>
        </authorList>
    </citation>
    <scope>NUCLEOTIDE SEQUENCE [LARGE SCALE GENOMIC DNA]</scope>
    <source>
        <strain evidence="5 6">CBS 613</strain>
    </source>
</reference>
<protein>
    <recommendedName>
        <fullName evidence="4">Ribosomal lysine N-methyltransferase 5</fullName>
    </recommendedName>
</protein>
<comment type="similarity">
    <text evidence="3">Belongs to the class I-like SAM-binding methyltransferase superfamily. RKM5 family.</text>
</comment>
<organism evidence="5 6">
    <name type="scientific">Diutina rugosa</name>
    <name type="common">Yeast</name>
    <name type="synonym">Candida rugosa</name>
    <dbReference type="NCBI Taxonomy" id="5481"/>
    <lineage>
        <taxon>Eukaryota</taxon>
        <taxon>Fungi</taxon>
        <taxon>Dikarya</taxon>
        <taxon>Ascomycota</taxon>
        <taxon>Saccharomycotina</taxon>
        <taxon>Pichiomycetes</taxon>
        <taxon>Debaryomycetaceae</taxon>
        <taxon>Diutina</taxon>
    </lineage>
</organism>
<dbReference type="GO" id="GO:0032259">
    <property type="term" value="P:methylation"/>
    <property type="evidence" value="ECO:0007669"/>
    <property type="project" value="UniProtKB-KW"/>
</dbReference>
<name>A0A642UD62_DIURU</name>
<dbReference type="EMBL" id="SWFT01000161">
    <property type="protein sequence ID" value="KAA8897002.1"/>
    <property type="molecule type" value="Genomic_DNA"/>
</dbReference>
<dbReference type="OMA" id="ACDTIYN"/>